<keyword evidence="3" id="KW-0560">Oxidoreductase</keyword>
<evidence type="ECO:0000313" key="5">
    <source>
        <dbReference type="Proteomes" id="UP001586593"/>
    </source>
</evidence>
<evidence type="ECO:0000256" key="2">
    <source>
        <dbReference type="ARBA" id="ARBA00022857"/>
    </source>
</evidence>
<dbReference type="EMBL" id="JAZHXJ010000500">
    <property type="protein sequence ID" value="KAL1859003.1"/>
    <property type="molecule type" value="Genomic_DNA"/>
</dbReference>
<dbReference type="PRINTS" id="PR00081">
    <property type="entry name" value="GDHRDH"/>
</dbReference>
<dbReference type="InterPro" id="IPR036291">
    <property type="entry name" value="NAD(P)-bd_dom_sf"/>
</dbReference>
<dbReference type="PANTHER" id="PTHR43618:SF8">
    <property type="entry name" value="7ALPHA-HYDROXYSTEROID DEHYDROGENASE"/>
    <property type="match status" value="1"/>
</dbReference>
<evidence type="ECO:0000256" key="1">
    <source>
        <dbReference type="ARBA" id="ARBA00006484"/>
    </source>
</evidence>
<dbReference type="Pfam" id="PF00106">
    <property type="entry name" value="adh_short"/>
    <property type="match status" value="1"/>
</dbReference>
<comment type="similarity">
    <text evidence="1">Belongs to the short-chain dehydrogenases/reductases (SDR) family.</text>
</comment>
<protein>
    <submittedName>
        <fullName evidence="4">Uncharacterized protein</fullName>
    </submittedName>
</protein>
<accession>A0ABR3WDH2</accession>
<name>A0ABR3WDH2_9PEZI</name>
<dbReference type="PANTHER" id="PTHR43618">
    <property type="entry name" value="7-ALPHA-HYDROXYSTEROID DEHYDROGENASE"/>
    <property type="match status" value="1"/>
</dbReference>
<dbReference type="Proteomes" id="UP001586593">
    <property type="component" value="Unassembled WGS sequence"/>
</dbReference>
<comment type="caution">
    <text evidence="4">The sequence shown here is derived from an EMBL/GenBank/DDBJ whole genome shotgun (WGS) entry which is preliminary data.</text>
</comment>
<dbReference type="SUPFAM" id="SSF51735">
    <property type="entry name" value="NAD(P)-binding Rossmann-fold domains"/>
    <property type="match status" value="1"/>
</dbReference>
<evidence type="ECO:0000313" key="4">
    <source>
        <dbReference type="EMBL" id="KAL1859003.1"/>
    </source>
</evidence>
<organism evidence="4 5">
    <name type="scientific">Phialemonium thermophilum</name>
    <dbReference type="NCBI Taxonomy" id="223376"/>
    <lineage>
        <taxon>Eukaryota</taxon>
        <taxon>Fungi</taxon>
        <taxon>Dikarya</taxon>
        <taxon>Ascomycota</taxon>
        <taxon>Pezizomycotina</taxon>
        <taxon>Sordariomycetes</taxon>
        <taxon>Sordariomycetidae</taxon>
        <taxon>Cephalothecales</taxon>
        <taxon>Cephalothecaceae</taxon>
        <taxon>Phialemonium</taxon>
    </lineage>
</organism>
<keyword evidence="5" id="KW-1185">Reference proteome</keyword>
<gene>
    <name evidence="4" type="ORF">VTK73DRAFT_7707</name>
</gene>
<dbReference type="Gene3D" id="3.40.50.720">
    <property type="entry name" value="NAD(P)-binding Rossmann-like Domain"/>
    <property type="match status" value="1"/>
</dbReference>
<evidence type="ECO:0000256" key="3">
    <source>
        <dbReference type="ARBA" id="ARBA00023002"/>
    </source>
</evidence>
<dbReference type="CDD" id="cd05233">
    <property type="entry name" value="SDR_c"/>
    <property type="match status" value="1"/>
</dbReference>
<dbReference type="InterPro" id="IPR002347">
    <property type="entry name" value="SDR_fam"/>
</dbReference>
<reference evidence="4 5" key="1">
    <citation type="journal article" date="2024" name="Commun. Biol.">
        <title>Comparative genomic analysis of thermophilic fungi reveals convergent evolutionary adaptations and gene losses.</title>
        <authorList>
            <person name="Steindorff A.S."/>
            <person name="Aguilar-Pontes M.V."/>
            <person name="Robinson A.J."/>
            <person name="Andreopoulos B."/>
            <person name="LaButti K."/>
            <person name="Kuo A."/>
            <person name="Mondo S."/>
            <person name="Riley R."/>
            <person name="Otillar R."/>
            <person name="Haridas S."/>
            <person name="Lipzen A."/>
            <person name="Grimwood J."/>
            <person name="Schmutz J."/>
            <person name="Clum A."/>
            <person name="Reid I.D."/>
            <person name="Moisan M.C."/>
            <person name="Butler G."/>
            <person name="Nguyen T.T.M."/>
            <person name="Dewar K."/>
            <person name="Conant G."/>
            <person name="Drula E."/>
            <person name="Henrissat B."/>
            <person name="Hansel C."/>
            <person name="Singer S."/>
            <person name="Hutchinson M.I."/>
            <person name="de Vries R.P."/>
            <person name="Natvig D.O."/>
            <person name="Powell A.J."/>
            <person name="Tsang A."/>
            <person name="Grigoriev I.V."/>
        </authorList>
    </citation>
    <scope>NUCLEOTIDE SEQUENCE [LARGE SCALE GENOMIC DNA]</scope>
    <source>
        <strain evidence="4 5">ATCC 24622</strain>
    </source>
</reference>
<dbReference type="InterPro" id="IPR052178">
    <property type="entry name" value="Sec_Metab_Biosynth_SDR"/>
</dbReference>
<keyword evidence="2" id="KW-0521">NADP</keyword>
<proteinExistence type="inferred from homology"/>
<sequence>MADVPPFAVRLTQTYHRAPYPSISPARPELLQTGRNVLVTGGSEGIGYEIAKAFLQASASKVVIIGRRAKQLQLATTSLAQEVRDAESRIEARPCDMSDPAEADRLWNELAARAMAIDVLILNAAAVPDDQTVLERGTEATWRDYNMNVRAQLHFAERFYKQTIPGYSKPKSLVHVSSLAIHNWHAAEAQATYGISKNAGALVLQRIAQDVGAEDMQIVTFNPGPNLTRAAREKGYTENAFFWNHPTLAGQFAVWAASSEARFLHGRFVWNEWDVDELKSGDIRKRIDEDESFLRIGVVGL</sequence>